<dbReference type="EMBL" id="CP097899">
    <property type="protein sequence ID" value="URN92960.1"/>
    <property type="molecule type" value="Genomic_DNA"/>
</dbReference>
<comment type="catalytic activity">
    <reaction evidence="7">
        <text>a peptidoglycan chain = a peptidoglycan chain with N-acetyl-1,6-anhydromuramyl-[peptide] at the reducing end + a peptidoglycan chain with N-acetylglucosamine at the non-reducing end.</text>
        <dbReference type="EC" id="4.2.2.29"/>
    </reaction>
</comment>
<evidence type="ECO:0000256" key="4">
    <source>
        <dbReference type="ARBA" id="ARBA00023136"/>
    </source>
</evidence>
<comment type="similarity">
    <text evidence="7">Belongs to the transglycosylase MltG family.</text>
</comment>
<evidence type="ECO:0000256" key="5">
    <source>
        <dbReference type="ARBA" id="ARBA00023239"/>
    </source>
</evidence>
<evidence type="ECO:0000313" key="9">
    <source>
        <dbReference type="EMBL" id="URN92960.1"/>
    </source>
</evidence>
<dbReference type="Pfam" id="PF02618">
    <property type="entry name" value="YceG"/>
    <property type="match status" value="1"/>
</dbReference>
<feature type="transmembrane region" description="Helical" evidence="7">
    <location>
        <begin position="30"/>
        <end position="56"/>
    </location>
</feature>
<comment type="subcellular location">
    <subcellularLocation>
        <location evidence="7">Cell membrane</location>
        <topology evidence="7">Single-pass membrane protein</topology>
    </subcellularLocation>
</comment>
<dbReference type="CDD" id="cd08010">
    <property type="entry name" value="MltG_like"/>
    <property type="match status" value="1"/>
</dbReference>
<reference evidence="9" key="1">
    <citation type="submission" date="2022-05" db="EMBL/GenBank/DDBJ databases">
        <title>Novel bacterial taxa in a minimal lignocellulolytic consortium and its capacity to transform plastics disclosed by genome-resolved metagenomics.</title>
        <authorList>
            <person name="Rodriguez C.A.D."/>
            <person name="Diaz-Garcia L."/>
            <person name="Herrera K."/>
            <person name="Tarazona N.A."/>
            <person name="Sproer C."/>
            <person name="Overmann J."/>
            <person name="Jimenez D.J."/>
        </authorList>
    </citation>
    <scope>NUCLEOTIDE SEQUENCE</scope>
    <source>
        <strain evidence="9">MAG5</strain>
    </source>
</reference>
<dbReference type="HAMAP" id="MF_02065">
    <property type="entry name" value="MltG"/>
    <property type="match status" value="1"/>
</dbReference>
<keyword evidence="4 7" id="KW-0472">Membrane</keyword>
<dbReference type="GO" id="GO:0071555">
    <property type="term" value="P:cell wall organization"/>
    <property type="evidence" value="ECO:0007669"/>
    <property type="project" value="UniProtKB-KW"/>
</dbReference>
<dbReference type="PANTHER" id="PTHR30518:SF2">
    <property type="entry name" value="ENDOLYTIC MUREIN TRANSGLYCOSYLASE"/>
    <property type="match status" value="1"/>
</dbReference>
<evidence type="ECO:0000256" key="6">
    <source>
        <dbReference type="ARBA" id="ARBA00023316"/>
    </source>
</evidence>
<keyword evidence="3 7" id="KW-1133">Transmembrane helix</keyword>
<evidence type="ECO:0000256" key="7">
    <source>
        <dbReference type="HAMAP-Rule" id="MF_02065"/>
    </source>
</evidence>
<dbReference type="GO" id="GO:0009252">
    <property type="term" value="P:peptidoglycan biosynthetic process"/>
    <property type="evidence" value="ECO:0007669"/>
    <property type="project" value="UniProtKB-UniRule"/>
</dbReference>
<dbReference type="NCBIfam" id="TIGR00247">
    <property type="entry name" value="endolytic transglycosylase MltG"/>
    <property type="match status" value="1"/>
</dbReference>
<evidence type="ECO:0000256" key="1">
    <source>
        <dbReference type="ARBA" id="ARBA00022475"/>
    </source>
</evidence>
<dbReference type="GO" id="GO:0005886">
    <property type="term" value="C:plasma membrane"/>
    <property type="evidence" value="ECO:0007669"/>
    <property type="project" value="UniProtKB-SubCell"/>
</dbReference>
<dbReference type="EC" id="4.2.2.29" evidence="7"/>
<evidence type="ECO:0000313" key="10">
    <source>
        <dbReference type="Proteomes" id="UP001056756"/>
    </source>
</evidence>
<keyword evidence="5 7" id="KW-0456">Lyase</keyword>
<sequence length="380" mass="42969">MENEEKSIEEKSTEEKKKQPKRKRIKPKKWVVSFWVFFGLLFFMVLVAASGLFYLWSQLEPTKSGSAIEVTIPKGSSANSVAKVLEENGIIKNGFIFGYYLVLKDEGDNFKAGKYELAPGMDKAEVIAKLNAGDVIAQETVTFTIPEGFTIAQMADKLSTEGLVDKDKFISLTKESHSWSGAENVLNVPQETTELINRLEGYLFPDTYEVVKGSTEEDIIMRMLKEQDRKLATLPEDWPEELEKLGLSMHELLTIASLIEREVVVDSERATVAGVIYNRLKEPMRLQIDATIQYALGEQKELLSIEDTKLDSPYNTYVIDGIPPGPIATPSLESIKAALYPEEHKFYYYVTKKDGTQTHLFAETYNQHLRNIDKSKETAQ</sequence>
<feature type="site" description="Important for catalytic activity" evidence="7">
    <location>
        <position position="262"/>
    </location>
</feature>
<gene>
    <name evidence="7 9" type="primary">mltG</name>
    <name evidence="9" type="ORF">NAG76_14035</name>
</gene>
<evidence type="ECO:0000256" key="3">
    <source>
        <dbReference type="ARBA" id="ARBA00022989"/>
    </source>
</evidence>
<comment type="function">
    <text evidence="7">Functions as a peptidoglycan terminase that cleaves nascent peptidoglycan strands endolytically to terminate their elongation.</text>
</comment>
<dbReference type="Proteomes" id="UP001056756">
    <property type="component" value="Chromosome"/>
</dbReference>
<dbReference type="InterPro" id="IPR003770">
    <property type="entry name" value="MLTG-like"/>
</dbReference>
<protein>
    <recommendedName>
        <fullName evidence="7">Endolytic murein transglycosylase</fullName>
        <ecNumber evidence="7">4.2.2.29</ecNumber>
    </recommendedName>
    <alternativeName>
        <fullName evidence="7">Peptidoglycan lytic transglycosylase</fullName>
    </alternativeName>
    <alternativeName>
        <fullName evidence="7">Peptidoglycan polymerization terminase</fullName>
    </alternativeName>
</protein>
<evidence type="ECO:0000256" key="2">
    <source>
        <dbReference type="ARBA" id="ARBA00022692"/>
    </source>
</evidence>
<proteinExistence type="inferred from homology"/>
<accession>A0A9J6ZAI9</accession>
<dbReference type="Gene3D" id="3.30.160.60">
    <property type="entry name" value="Classic Zinc Finger"/>
    <property type="match status" value="1"/>
</dbReference>
<dbReference type="GO" id="GO:0008932">
    <property type="term" value="F:lytic endotransglycosylase activity"/>
    <property type="evidence" value="ECO:0007669"/>
    <property type="project" value="UniProtKB-UniRule"/>
</dbReference>
<evidence type="ECO:0000256" key="8">
    <source>
        <dbReference type="SAM" id="MobiDB-lite"/>
    </source>
</evidence>
<feature type="region of interest" description="Disordered" evidence="8">
    <location>
        <begin position="1"/>
        <end position="20"/>
    </location>
</feature>
<keyword evidence="6 7" id="KW-0961">Cell wall biogenesis/degradation</keyword>
<keyword evidence="1 7" id="KW-1003">Cell membrane</keyword>
<dbReference type="KEGG" id="plig:NAG76_14035"/>
<organism evidence="9 10">
    <name type="scientific">Candidatus Pristimantibacillus lignocellulolyticus</name>
    <dbReference type="NCBI Taxonomy" id="2994561"/>
    <lineage>
        <taxon>Bacteria</taxon>
        <taxon>Bacillati</taxon>
        <taxon>Bacillota</taxon>
        <taxon>Bacilli</taxon>
        <taxon>Bacillales</taxon>
        <taxon>Paenibacillaceae</taxon>
        <taxon>Candidatus Pristimantibacillus</taxon>
    </lineage>
</organism>
<dbReference type="AlphaFoldDB" id="A0A9J6ZAI9"/>
<keyword evidence="2 7" id="KW-0812">Transmembrane</keyword>
<name>A0A9J6ZAI9_9BACL</name>
<dbReference type="PANTHER" id="PTHR30518">
    <property type="entry name" value="ENDOLYTIC MUREIN TRANSGLYCOSYLASE"/>
    <property type="match status" value="1"/>
</dbReference>
<feature type="compositionally biased region" description="Basic and acidic residues" evidence="8">
    <location>
        <begin position="1"/>
        <end position="17"/>
    </location>
</feature>
<dbReference type="Gene3D" id="3.30.1490.480">
    <property type="entry name" value="Endolytic murein transglycosylase"/>
    <property type="match status" value="2"/>
</dbReference>